<evidence type="ECO:0008006" key="5">
    <source>
        <dbReference type="Google" id="ProtNLM"/>
    </source>
</evidence>
<feature type="transmembrane region" description="Helical" evidence="1">
    <location>
        <begin position="230"/>
        <end position="250"/>
    </location>
</feature>
<proteinExistence type="predicted"/>
<dbReference type="AlphaFoldDB" id="A0A328CB41"/>
<feature type="transmembrane region" description="Helical" evidence="1">
    <location>
        <begin position="398"/>
        <end position="417"/>
    </location>
</feature>
<keyword evidence="1" id="KW-0812">Transmembrane</keyword>
<dbReference type="Proteomes" id="UP000249169">
    <property type="component" value="Unassembled WGS sequence"/>
</dbReference>
<feature type="transmembrane region" description="Helical" evidence="1">
    <location>
        <begin position="196"/>
        <end position="218"/>
    </location>
</feature>
<name>A0A328CB41_9DELT</name>
<sequence>MVGAFALLMVLVGAGFAHAAQGVFAPVLSQGSVRPVMVALAVLAAAFALSYLTRTRWVRASGLIGGAFYGGLGLVLVPLTGVIDPASGAALEPLMVLTAGAVSLELGLGLRASRLAALGGEALKAGVLVSAFTAALSIALPLLVLKQVSPGSIWPGWAVGISSLGVLAMVADPSCLRALAGRVGGDAPPLDRALALARVCTLAALLALLLLFCVFTPVDPGVGDIWQPLIAAGLHLALGGIPGVIAGALLQERNADDHLLTLVLGVGLTLSAIAYYSGLSVVVVNAVAGAVMAAMSSESLRISHALESLRGPLYVLAFFFAGTLWEGGASSFVWGAALAFVGLRFLGRALGVISYRPRLSGLRVESGTHRALWAPGALGAVIVIDVVSSFAGLPDLPLIASALVLALLLSDLLAYVFTRGWLIDISDVDAQGRAHSPWGSWQEEG</sequence>
<evidence type="ECO:0000313" key="3">
    <source>
        <dbReference type="EMBL" id="RAL25064.1"/>
    </source>
</evidence>
<protein>
    <recommendedName>
        <fullName evidence="5">Cation/H+ exchanger domain-containing protein</fullName>
    </recommendedName>
</protein>
<evidence type="ECO:0000256" key="2">
    <source>
        <dbReference type="SAM" id="SignalP"/>
    </source>
</evidence>
<accession>A0A328CB41</accession>
<organism evidence="3 4">
    <name type="scientific">Lujinxingia litoralis</name>
    <dbReference type="NCBI Taxonomy" id="2211119"/>
    <lineage>
        <taxon>Bacteria</taxon>
        <taxon>Deltaproteobacteria</taxon>
        <taxon>Bradymonadales</taxon>
        <taxon>Lujinxingiaceae</taxon>
        <taxon>Lujinxingia</taxon>
    </lineage>
</organism>
<keyword evidence="4" id="KW-1185">Reference proteome</keyword>
<feature type="signal peptide" evidence="2">
    <location>
        <begin position="1"/>
        <end position="19"/>
    </location>
</feature>
<feature type="transmembrane region" description="Helical" evidence="1">
    <location>
        <begin position="371"/>
        <end position="392"/>
    </location>
</feature>
<feature type="transmembrane region" description="Helical" evidence="1">
    <location>
        <begin position="156"/>
        <end position="176"/>
    </location>
</feature>
<comment type="caution">
    <text evidence="3">The sequence shown here is derived from an EMBL/GenBank/DDBJ whole genome shotgun (WGS) entry which is preliminary data.</text>
</comment>
<feature type="chain" id="PRO_5016279441" description="Cation/H+ exchanger domain-containing protein" evidence="2">
    <location>
        <begin position="20"/>
        <end position="445"/>
    </location>
</feature>
<evidence type="ECO:0000256" key="1">
    <source>
        <dbReference type="SAM" id="Phobius"/>
    </source>
</evidence>
<gene>
    <name evidence="3" type="ORF">DL240_02290</name>
</gene>
<keyword evidence="2" id="KW-0732">Signal</keyword>
<reference evidence="3 4" key="1">
    <citation type="submission" date="2018-05" db="EMBL/GenBank/DDBJ databases">
        <title>Lujinxingia marina gen. nov. sp. nov., a new facultative anaerobic member of the class Deltaproteobacteria, and proposal of Lujinxingaceae fam. nov.</title>
        <authorList>
            <person name="Li C.-M."/>
        </authorList>
    </citation>
    <scope>NUCLEOTIDE SEQUENCE [LARGE SCALE GENOMIC DNA]</scope>
    <source>
        <strain evidence="3 4">B210</strain>
    </source>
</reference>
<keyword evidence="1" id="KW-1133">Transmembrane helix</keyword>
<feature type="transmembrane region" description="Helical" evidence="1">
    <location>
        <begin position="122"/>
        <end position="144"/>
    </location>
</feature>
<feature type="transmembrane region" description="Helical" evidence="1">
    <location>
        <begin position="35"/>
        <end position="53"/>
    </location>
</feature>
<keyword evidence="1" id="KW-0472">Membrane</keyword>
<feature type="transmembrane region" description="Helical" evidence="1">
    <location>
        <begin position="89"/>
        <end position="110"/>
    </location>
</feature>
<feature type="transmembrane region" description="Helical" evidence="1">
    <location>
        <begin position="60"/>
        <end position="83"/>
    </location>
</feature>
<evidence type="ECO:0000313" key="4">
    <source>
        <dbReference type="Proteomes" id="UP000249169"/>
    </source>
</evidence>
<feature type="transmembrane region" description="Helical" evidence="1">
    <location>
        <begin position="259"/>
        <end position="276"/>
    </location>
</feature>
<dbReference type="EMBL" id="QHKO01000001">
    <property type="protein sequence ID" value="RAL25064.1"/>
    <property type="molecule type" value="Genomic_DNA"/>
</dbReference>
<feature type="transmembrane region" description="Helical" evidence="1">
    <location>
        <begin position="331"/>
        <end position="350"/>
    </location>
</feature>